<dbReference type="SUPFAM" id="SSF158745">
    <property type="entry name" value="LanC-like"/>
    <property type="match status" value="1"/>
</dbReference>
<dbReference type="InterPro" id="IPR057929">
    <property type="entry name" value="RamC_N"/>
</dbReference>
<dbReference type="Gene3D" id="1.50.10.20">
    <property type="match status" value="1"/>
</dbReference>
<sequence length="898" mass="98683">MRDKTLDDALLDQLQGVLAEVTGAEQWDVRPDAFWCHVEPPGYGWRLQGWKLHVSATVESAPSVLVNAARALLSRRARFKFARSLGQVAELTSMRYPRAGGGKFITVYPDDDEHFLLLAAELHHATEGLTGPVILSDRPYCSGSLVHYRYGAFTTKLARLDDDGSYVSMLMAPNGTWEEDRRAAWFTPPPWAPPPLPPGHPSGGLRETNIPILIAGRFAVDAAIRHSNRGGVYRAIDREDDRRVILKEARPFIANAQKWLRHEAEMLDALEPTGLTPRKIGLFDYEGHLFLAQEEMSGPTLRRWFEDESRDAVERRPAPTDALEVAGRLVDLLTTVHSAGFVLRDFNPGNVLIMSDGTLRLIDVEFTARPGEHVLPVVTPGYTAPEQAEPGQSAVTAAQQGDLYSLGASLLYVCSGINPTFPPDDAPGRLVDERMDLLVRTAANGNDALRRLAPLILGLTAADPEARWSLERAHSVLRQGPTTEPTLISVLTSDEQERLLEDLLCHILESMTPGERYPWPPLTYEARVADPCGVHAGVAGVVAVLSHAARVLQDERYRVGLATAAGWLSEELWHEPRILPGMFFGRSGAAWALYDAARTLADDNMADRALTYAKRIPLRWPVPDFTHGVAGSGVAQLALWQATGDTDFRARAEICTDWLLESSHRRGSDITWPIPESIGSKLGGLTHYGFAHGVAGIATFLLAAGEALGRTDCTETALACGTMLHEKAKLIGDTARWPVGPHAAEHTDGPAPETAWWCSGAGGIGAFLIRLWRVTGEARFRELAERAATAVRNERWLLSHVHCHGNSGNGELLLDLAAVLEDGRFRNWAEEMATCIHSAHVYRNGRMVIPHQVTPEQSYGYNLGLAGVAGFLLRLRHGGRRWFMPDDFFLTPPDERAG</sequence>
<comment type="caution">
    <text evidence="2">The sequence shown here is derived from an EMBL/GenBank/DDBJ whole genome shotgun (WGS) entry which is preliminary data.</text>
</comment>
<evidence type="ECO:0000259" key="1">
    <source>
        <dbReference type="PROSITE" id="PS50011"/>
    </source>
</evidence>
<accession>A0ABW7YUR3</accession>
<dbReference type="CDD" id="cd04791">
    <property type="entry name" value="LanC_SerThrkinase"/>
    <property type="match status" value="1"/>
</dbReference>
<dbReference type="NCBIfam" id="NF038150">
    <property type="entry name" value="lanthi_synth_IV"/>
    <property type="match status" value="1"/>
</dbReference>
<feature type="domain" description="Protein kinase" evidence="1">
    <location>
        <begin position="218"/>
        <end position="477"/>
    </location>
</feature>
<gene>
    <name evidence="2" type="primary">lanL</name>
    <name evidence="2" type="ORF">ACIBG2_19900</name>
</gene>
<dbReference type="PRINTS" id="PR01950">
    <property type="entry name" value="LANCSUPER"/>
</dbReference>
<dbReference type="Gene3D" id="1.10.510.10">
    <property type="entry name" value="Transferase(Phosphotransferase) domain 1"/>
    <property type="match status" value="1"/>
</dbReference>
<dbReference type="SUPFAM" id="SSF56112">
    <property type="entry name" value="Protein kinase-like (PK-like)"/>
    <property type="match status" value="1"/>
</dbReference>
<reference evidence="2 3" key="1">
    <citation type="submission" date="2024-10" db="EMBL/GenBank/DDBJ databases">
        <title>The Natural Products Discovery Center: Release of the First 8490 Sequenced Strains for Exploring Actinobacteria Biosynthetic Diversity.</title>
        <authorList>
            <person name="Kalkreuter E."/>
            <person name="Kautsar S.A."/>
            <person name="Yang D."/>
            <person name="Bader C.D."/>
            <person name="Teijaro C.N."/>
            <person name="Fluegel L."/>
            <person name="Davis C.M."/>
            <person name="Simpson J.R."/>
            <person name="Lauterbach L."/>
            <person name="Steele A.D."/>
            <person name="Gui C."/>
            <person name="Meng S."/>
            <person name="Li G."/>
            <person name="Viehrig K."/>
            <person name="Ye F."/>
            <person name="Su P."/>
            <person name="Kiefer A.F."/>
            <person name="Nichols A."/>
            <person name="Cepeda A.J."/>
            <person name="Yan W."/>
            <person name="Fan B."/>
            <person name="Jiang Y."/>
            <person name="Adhikari A."/>
            <person name="Zheng C.-J."/>
            <person name="Schuster L."/>
            <person name="Cowan T.M."/>
            <person name="Smanski M.J."/>
            <person name="Chevrette M.G."/>
            <person name="De Carvalho L.P.S."/>
            <person name="Shen B."/>
        </authorList>
    </citation>
    <scope>NUCLEOTIDE SEQUENCE [LARGE SCALE GENOMIC DNA]</scope>
    <source>
        <strain evidence="2 3">NPDC050545</strain>
    </source>
</reference>
<dbReference type="InterPro" id="IPR011009">
    <property type="entry name" value="Kinase-like_dom_sf"/>
</dbReference>
<evidence type="ECO:0000313" key="3">
    <source>
        <dbReference type="Proteomes" id="UP001612741"/>
    </source>
</evidence>
<protein>
    <submittedName>
        <fullName evidence="2">Class IV lanthionine synthetase LanL</fullName>
    </submittedName>
</protein>
<dbReference type="InterPro" id="IPR000719">
    <property type="entry name" value="Prot_kinase_dom"/>
</dbReference>
<name>A0ABW7YUR3_9ACTN</name>
<dbReference type="PANTHER" id="PTHR12736:SF21">
    <property type="entry name" value="LANC-LIKE PROTEIN 2"/>
    <property type="match status" value="1"/>
</dbReference>
<dbReference type="EMBL" id="JBITGY010000005">
    <property type="protein sequence ID" value="MFI6499662.1"/>
    <property type="molecule type" value="Genomic_DNA"/>
</dbReference>
<dbReference type="Pfam" id="PF05147">
    <property type="entry name" value="LANC_like"/>
    <property type="match status" value="1"/>
</dbReference>
<dbReference type="SMART" id="SM00220">
    <property type="entry name" value="S_TKc"/>
    <property type="match status" value="1"/>
</dbReference>
<dbReference type="InterPro" id="IPR058053">
    <property type="entry name" value="RamC_C"/>
</dbReference>
<proteinExistence type="predicted"/>
<dbReference type="RefSeq" id="WP_397083110.1">
    <property type="nucleotide sequence ID" value="NZ_JBITGY010000005.1"/>
</dbReference>
<evidence type="ECO:0000313" key="2">
    <source>
        <dbReference type="EMBL" id="MFI6499662.1"/>
    </source>
</evidence>
<dbReference type="Proteomes" id="UP001612741">
    <property type="component" value="Unassembled WGS sequence"/>
</dbReference>
<dbReference type="Pfam" id="PF00069">
    <property type="entry name" value="Pkinase"/>
    <property type="match status" value="1"/>
</dbReference>
<organism evidence="2 3">
    <name type="scientific">Nonomuraea typhae</name>
    <dbReference type="NCBI Taxonomy" id="2603600"/>
    <lineage>
        <taxon>Bacteria</taxon>
        <taxon>Bacillati</taxon>
        <taxon>Actinomycetota</taxon>
        <taxon>Actinomycetes</taxon>
        <taxon>Streptosporangiales</taxon>
        <taxon>Streptosporangiaceae</taxon>
        <taxon>Nonomuraea</taxon>
    </lineage>
</organism>
<keyword evidence="3" id="KW-1185">Reference proteome</keyword>
<dbReference type="Pfam" id="PF25816">
    <property type="entry name" value="RamC_N"/>
    <property type="match status" value="1"/>
</dbReference>
<dbReference type="InterPro" id="IPR007822">
    <property type="entry name" value="LANC-like"/>
</dbReference>
<dbReference type="PROSITE" id="PS50011">
    <property type="entry name" value="PROTEIN_KINASE_DOM"/>
    <property type="match status" value="1"/>
</dbReference>
<dbReference type="PANTHER" id="PTHR12736">
    <property type="entry name" value="LANC-LIKE PROTEIN"/>
    <property type="match status" value="1"/>
</dbReference>
<dbReference type="SMART" id="SM01260">
    <property type="entry name" value="LANC_like"/>
    <property type="match status" value="1"/>
</dbReference>